<organism evidence="2 3">
    <name type="scientific">Jeotgalibacillus soli</name>
    <dbReference type="NCBI Taxonomy" id="889306"/>
    <lineage>
        <taxon>Bacteria</taxon>
        <taxon>Bacillati</taxon>
        <taxon>Bacillota</taxon>
        <taxon>Bacilli</taxon>
        <taxon>Bacillales</taxon>
        <taxon>Caryophanaceae</taxon>
        <taxon>Jeotgalibacillus</taxon>
    </lineage>
</organism>
<gene>
    <name evidence="2" type="ORF">KP78_01610</name>
</gene>
<proteinExistence type="predicted"/>
<feature type="compositionally biased region" description="Basic and acidic residues" evidence="1">
    <location>
        <begin position="7"/>
        <end position="51"/>
    </location>
</feature>
<evidence type="ECO:0000256" key="1">
    <source>
        <dbReference type="SAM" id="MobiDB-lite"/>
    </source>
</evidence>
<sequence length="72" mass="8614">MKRARKKIGEKELGRKSEKKSGRERPLNLGFERRGEEKRGEKSEKKHEKMRGEILGFREQLIYLKKLDSDKK</sequence>
<keyword evidence="3" id="KW-1185">Reference proteome</keyword>
<name>A0A0C2W5C9_9BACL</name>
<dbReference type="EMBL" id="JXRP01000006">
    <property type="protein sequence ID" value="KIL51791.1"/>
    <property type="molecule type" value="Genomic_DNA"/>
</dbReference>
<dbReference type="PATRIC" id="fig|889306.3.peg.163"/>
<accession>A0A0C2W5C9</accession>
<dbReference type="STRING" id="889306.KP78_01610"/>
<evidence type="ECO:0000313" key="3">
    <source>
        <dbReference type="Proteomes" id="UP000031938"/>
    </source>
</evidence>
<protein>
    <submittedName>
        <fullName evidence="2">Uncharacterized protein</fullName>
    </submittedName>
</protein>
<dbReference type="Proteomes" id="UP000031938">
    <property type="component" value="Unassembled WGS sequence"/>
</dbReference>
<evidence type="ECO:0000313" key="2">
    <source>
        <dbReference type="EMBL" id="KIL51791.1"/>
    </source>
</evidence>
<dbReference type="AlphaFoldDB" id="A0A0C2W5C9"/>
<comment type="caution">
    <text evidence="2">The sequence shown here is derived from an EMBL/GenBank/DDBJ whole genome shotgun (WGS) entry which is preliminary data.</text>
</comment>
<reference evidence="2 3" key="1">
    <citation type="submission" date="2015-01" db="EMBL/GenBank/DDBJ databases">
        <title>Genome sequencing of Jeotgalibacillus soli.</title>
        <authorList>
            <person name="Goh K.M."/>
            <person name="Chan K.-G."/>
            <person name="Yaakop A.S."/>
            <person name="Ee R."/>
            <person name="Gan H.M."/>
            <person name="Chan C.S."/>
        </authorList>
    </citation>
    <scope>NUCLEOTIDE SEQUENCE [LARGE SCALE GENOMIC DNA]</scope>
    <source>
        <strain evidence="2 3">P9</strain>
    </source>
</reference>
<feature type="region of interest" description="Disordered" evidence="1">
    <location>
        <begin position="1"/>
        <end position="51"/>
    </location>
</feature>